<evidence type="ECO:0000313" key="2">
    <source>
        <dbReference type="Proteomes" id="UP000821845"/>
    </source>
</evidence>
<reference evidence="1" key="1">
    <citation type="submission" date="2020-05" db="EMBL/GenBank/DDBJ databases">
        <title>Large-scale comparative analyses of tick genomes elucidate their genetic diversity and vector capacities.</title>
        <authorList>
            <person name="Jia N."/>
            <person name="Wang J."/>
            <person name="Shi W."/>
            <person name="Du L."/>
            <person name="Sun Y."/>
            <person name="Zhan W."/>
            <person name="Jiang J."/>
            <person name="Wang Q."/>
            <person name="Zhang B."/>
            <person name="Ji P."/>
            <person name="Sakyi L.B."/>
            <person name="Cui X."/>
            <person name="Yuan T."/>
            <person name="Jiang B."/>
            <person name="Yang W."/>
            <person name="Lam T.T.-Y."/>
            <person name="Chang Q."/>
            <person name="Ding S."/>
            <person name="Wang X."/>
            <person name="Zhu J."/>
            <person name="Ruan X."/>
            <person name="Zhao L."/>
            <person name="Wei J."/>
            <person name="Que T."/>
            <person name="Du C."/>
            <person name="Cheng J."/>
            <person name="Dai P."/>
            <person name="Han X."/>
            <person name="Huang E."/>
            <person name="Gao Y."/>
            <person name="Liu J."/>
            <person name="Shao H."/>
            <person name="Ye R."/>
            <person name="Li L."/>
            <person name="Wei W."/>
            <person name="Wang X."/>
            <person name="Wang C."/>
            <person name="Yang T."/>
            <person name="Huo Q."/>
            <person name="Li W."/>
            <person name="Guo W."/>
            <person name="Chen H."/>
            <person name="Zhou L."/>
            <person name="Ni X."/>
            <person name="Tian J."/>
            <person name="Zhou Y."/>
            <person name="Sheng Y."/>
            <person name="Liu T."/>
            <person name="Pan Y."/>
            <person name="Xia L."/>
            <person name="Li J."/>
            <person name="Zhao F."/>
            <person name="Cao W."/>
        </authorList>
    </citation>
    <scope>NUCLEOTIDE SEQUENCE</scope>
    <source>
        <strain evidence="1">Hyas-2018</strain>
    </source>
</reference>
<accession>A0ACB7SAP0</accession>
<evidence type="ECO:0000313" key="1">
    <source>
        <dbReference type="EMBL" id="KAH6929799.1"/>
    </source>
</evidence>
<organism evidence="1 2">
    <name type="scientific">Hyalomma asiaticum</name>
    <name type="common">Tick</name>
    <dbReference type="NCBI Taxonomy" id="266040"/>
    <lineage>
        <taxon>Eukaryota</taxon>
        <taxon>Metazoa</taxon>
        <taxon>Ecdysozoa</taxon>
        <taxon>Arthropoda</taxon>
        <taxon>Chelicerata</taxon>
        <taxon>Arachnida</taxon>
        <taxon>Acari</taxon>
        <taxon>Parasitiformes</taxon>
        <taxon>Ixodida</taxon>
        <taxon>Ixodoidea</taxon>
        <taxon>Ixodidae</taxon>
        <taxon>Hyalomminae</taxon>
        <taxon>Hyalomma</taxon>
    </lineage>
</organism>
<sequence length="342" mass="36417">MFAGRAEEGAVAGRQSFAACVWASSERRRKVGHRRWETPLKKVTNIPVTRLTEFQDTHAGRTVVEGGSVVLTFPSLDPINQRPRDDTSAASYSWPVARTAPSSTKRNSVSVLPGPETPPFASFANERIGIEVLILPGLLCKEESAKVKGAAGPAGRQLGSLSTATPGLQSAARICGGESSSGIRRAAAWLRRAPGVAAPAENVSRLPDFLPSSPAAPRASLWLPPSFLPEAPFRQPPLYNKPVETSLCGWDSVRDERPRLGGRGDGGGEAVRYARALGIESGIARGESPTLSACEGSRSGDLGKLLEEEWIGLKAPGRKRSAADVTVKVLRLREFQVPKAAE</sequence>
<comment type="caution">
    <text evidence="1">The sequence shown here is derived from an EMBL/GenBank/DDBJ whole genome shotgun (WGS) entry which is preliminary data.</text>
</comment>
<keyword evidence="2" id="KW-1185">Reference proteome</keyword>
<name>A0ACB7SAP0_HYAAI</name>
<protein>
    <submittedName>
        <fullName evidence="1">Uncharacterized protein</fullName>
    </submittedName>
</protein>
<proteinExistence type="predicted"/>
<gene>
    <name evidence="1" type="ORF">HPB50_005886</name>
</gene>
<dbReference type="Proteomes" id="UP000821845">
    <property type="component" value="Chromosome 5"/>
</dbReference>
<dbReference type="EMBL" id="CM023485">
    <property type="protein sequence ID" value="KAH6929799.1"/>
    <property type="molecule type" value="Genomic_DNA"/>
</dbReference>